<feature type="region of interest" description="Disordered" evidence="1">
    <location>
        <begin position="306"/>
        <end position="330"/>
    </location>
</feature>
<protein>
    <submittedName>
        <fullName evidence="3">Winged helix-turn-helix domain-containing protein</fullName>
    </submittedName>
</protein>
<feature type="domain" description="HTH iclR-type" evidence="2">
    <location>
        <begin position="14"/>
        <end position="55"/>
    </location>
</feature>
<dbReference type="SUPFAM" id="SSF46785">
    <property type="entry name" value="Winged helix' DNA-binding domain"/>
    <property type="match status" value="1"/>
</dbReference>
<dbReference type="RefSeq" id="WP_328853278.1">
    <property type="nucleotide sequence ID" value="NZ_CP108084.1"/>
</dbReference>
<dbReference type="Proteomes" id="UP001432190">
    <property type="component" value="Chromosome"/>
</dbReference>
<feature type="compositionally biased region" description="Low complexity" evidence="1">
    <location>
        <begin position="311"/>
        <end position="322"/>
    </location>
</feature>
<evidence type="ECO:0000313" key="4">
    <source>
        <dbReference type="Proteomes" id="UP001432190"/>
    </source>
</evidence>
<organism evidence="3 4">
    <name type="scientific">Micromonospora globbae</name>
    <dbReference type="NCBI Taxonomy" id="1894969"/>
    <lineage>
        <taxon>Bacteria</taxon>
        <taxon>Bacillati</taxon>
        <taxon>Actinomycetota</taxon>
        <taxon>Actinomycetes</taxon>
        <taxon>Micromonosporales</taxon>
        <taxon>Micromonosporaceae</taxon>
        <taxon>Micromonospora</taxon>
    </lineage>
</organism>
<evidence type="ECO:0000259" key="2">
    <source>
        <dbReference type="Pfam" id="PF09339"/>
    </source>
</evidence>
<dbReference type="InterPro" id="IPR036388">
    <property type="entry name" value="WH-like_DNA-bd_sf"/>
</dbReference>
<dbReference type="InterPro" id="IPR036390">
    <property type="entry name" value="WH_DNA-bd_sf"/>
</dbReference>
<keyword evidence="4" id="KW-1185">Reference proteome</keyword>
<feature type="region of interest" description="Disordered" evidence="1">
    <location>
        <begin position="400"/>
        <end position="419"/>
    </location>
</feature>
<sequence>MQDNLSTMTPGTRAVLDALIALGHATAHQLSERSGKARSTTDRAIKTLTDAGLIVAVDADADAAKGTTTRWTLSEKVAPETQERDISADTEPDAADPARDNEDSSGVVETDAPHTAPATNGHTDDPASHGPQPDGKPSSADVGQHLADEDDPRDADDHDRSGTDADSDEGDPAGDRISAAQASRPGDRKVMTIKAVLSEHGVDGATISQIVAESGIGEATASRLLAAMEQVDAARRLPGLPQRWIAGPTKANEVDPNPQPPRCPLCFHVIKGLSAPEAVAQVQPLVRPDGMLHIVAEDGTVHAVALPTRPPTRTAGTPRTDTVNTDGSQPFARGELERLTFETLKANPGRTMTPQEITVAISNRLGGRAVSPGAVRNNCGKLGAAGRIVMVSESPWAFQYPAQTDDGATDQPDNATAER</sequence>
<dbReference type="Pfam" id="PF09339">
    <property type="entry name" value="HTH_IclR"/>
    <property type="match status" value="1"/>
</dbReference>
<name>A0ABZ1SEM3_9ACTN</name>
<evidence type="ECO:0000256" key="1">
    <source>
        <dbReference type="SAM" id="MobiDB-lite"/>
    </source>
</evidence>
<dbReference type="InterPro" id="IPR005471">
    <property type="entry name" value="Tscrpt_reg_IclR_N"/>
</dbReference>
<accession>A0ABZ1SEM3</accession>
<reference evidence="3" key="1">
    <citation type="submission" date="2022-10" db="EMBL/GenBank/DDBJ databases">
        <title>The complete genomes of actinobacterial strains from the NBC collection.</title>
        <authorList>
            <person name="Joergensen T.S."/>
            <person name="Alvarez Arevalo M."/>
            <person name="Sterndorff E.B."/>
            <person name="Faurdal D."/>
            <person name="Vuksanovic O."/>
            <person name="Mourched A.-S."/>
            <person name="Charusanti P."/>
            <person name="Shaw S."/>
            <person name="Blin K."/>
            <person name="Weber T."/>
        </authorList>
    </citation>
    <scope>NUCLEOTIDE SEQUENCE</scope>
    <source>
        <strain evidence="3">NBC_00256</strain>
    </source>
</reference>
<dbReference type="Gene3D" id="1.10.10.10">
    <property type="entry name" value="Winged helix-like DNA-binding domain superfamily/Winged helix DNA-binding domain"/>
    <property type="match status" value="1"/>
</dbReference>
<feature type="region of interest" description="Disordered" evidence="1">
    <location>
        <begin position="71"/>
        <end position="186"/>
    </location>
</feature>
<proteinExistence type="predicted"/>
<dbReference type="EMBL" id="CP108084">
    <property type="protein sequence ID" value="WUP52218.1"/>
    <property type="molecule type" value="Genomic_DNA"/>
</dbReference>
<evidence type="ECO:0000313" key="3">
    <source>
        <dbReference type="EMBL" id="WUP52218.1"/>
    </source>
</evidence>
<feature type="compositionally biased region" description="Basic and acidic residues" evidence="1">
    <location>
        <begin position="77"/>
        <end position="87"/>
    </location>
</feature>
<gene>
    <name evidence="3" type="ORF">OG994_12165</name>
</gene>